<dbReference type="NCBIfam" id="TIGR02384">
    <property type="entry name" value="RelB_DinJ"/>
    <property type="match status" value="1"/>
</dbReference>
<reference evidence="1 4" key="2">
    <citation type="submission" date="2019-07" db="EMBL/GenBank/DDBJ databases">
        <title>Whole genome shotgun sequence of Alkalibacterium putridalgicola NBRC 103243.</title>
        <authorList>
            <person name="Hosoyama A."/>
            <person name="Uohara A."/>
            <person name="Ohji S."/>
            <person name="Ichikawa N."/>
        </authorList>
    </citation>
    <scope>NUCLEOTIDE SEQUENCE [LARGE SCALE GENOMIC DNA]</scope>
    <source>
        <strain evidence="1 4">NBRC 103243</strain>
    </source>
</reference>
<dbReference type="Gene3D" id="1.10.1220.10">
    <property type="entry name" value="Met repressor-like"/>
    <property type="match status" value="1"/>
</dbReference>
<name>A0A1H7TUT4_9LACT</name>
<dbReference type="Proteomes" id="UP000198548">
    <property type="component" value="Unassembled WGS sequence"/>
</dbReference>
<keyword evidence="4" id="KW-1185">Reference proteome</keyword>
<evidence type="ECO:0000313" key="1">
    <source>
        <dbReference type="EMBL" id="GEK88604.1"/>
    </source>
</evidence>
<evidence type="ECO:0000313" key="3">
    <source>
        <dbReference type="Proteomes" id="UP000198548"/>
    </source>
</evidence>
<dbReference type="OrthoDB" id="9804867at2"/>
<reference evidence="2 3" key="1">
    <citation type="submission" date="2016-10" db="EMBL/GenBank/DDBJ databases">
        <authorList>
            <person name="de Groot N.N."/>
        </authorList>
    </citation>
    <scope>NUCLEOTIDE SEQUENCE [LARGE SCALE GENOMIC DNA]</scope>
    <source>
        <strain evidence="2 3">DSM 19182</strain>
    </source>
</reference>
<dbReference type="InterPro" id="IPR013321">
    <property type="entry name" value="Arc_rbn_hlx_hlx"/>
</dbReference>
<dbReference type="EMBL" id="FOBL01000014">
    <property type="protein sequence ID" value="SEL88501.1"/>
    <property type="molecule type" value="Genomic_DNA"/>
</dbReference>
<evidence type="ECO:0000313" key="4">
    <source>
        <dbReference type="Proteomes" id="UP000321425"/>
    </source>
</evidence>
<dbReference type="GO" id="GO:0006355">
    <property type="term" value="P:regulation of DNA-templated transcription"/>
    <property type="evidence" value="ECO:0007669"/>
    <property type="project" value="InterPro"/>
</dbReference>
<sequence length="94" mass="10656">MSVKEKKRIQVQIDKNLAEEADLIFNELGLNQTAVLNAFYKRVVADGGLPFELKLTDKQKAALNLSKAAEDVPVKKLTTKEDVDAWFKDDEQDY</sequence>
<gene>
    <name evidence="1" type="primary">orf1</name>
    <name evidence="1" type="ORF">APU01nite_06430</name>
    <name evidence="2" type="ORF">SAMN04488100_11429</name>
</gene>
<dbReference type="Proteomes" id="UP000321425">
    <property type="component" value="Unassembled WGS sequence"/>
</dbReference>
<dbReference type="InterPro" id="IPR007337">
    <property type="entry name" value="RelB/DinJ"/>
</dbReference>
<dbReference type="AlphaFoldDB" id="A0A1H7TUT4"/>
<proteinExistence type="predicted"/>
<dbReference type="EMBL" id="BJUX01000004">
    <property type="protein sequence ID" value="GEK88604.1"/>
    <property type="molecule type" value="Genomic_DNA"/>
</dbReference>
<evidence type="ECO:0000313" key="2">
    <source>
        <dbReference type="EMBL" id="SEL88501.1"/>
    </source>
</evidence>
<dbReference type="Pfam" id="PF04221">
    <property type="entry name" value="RelB"/>
    <property type="match status" value="1"/>
</dbReference>
<accession>A0A1H7TUT4</accession>
<dbReference type="STRING" id="426703.SAMN04488100_11429"/>
<protein>
    <submittedName>
        <fullName evidence="2">DNA-damage-inducible protein J</fullName>
    </submittedName>
</protein>
<organism evidence="2 3">
    <name type="scientific">Alkalibacterium putridalgicola</name>
    <dbReference type="NCBI Taxonomy" id="426703"/>
    <lineage>
        <taxon>Bacteria</taxon>
        <taxon>Bacillati</taxon>
        <taxon>Bacillota</taxon>
        <taxon>Bacilli</taxon>
        <taxon>Lactobacillales</taxon>
        <taxon>Carnobacteriaceae</taxon>
        <taxon>Alkalibacterium</taxon>
    </lineage>
</organism>
<dbReference type="RefSeq" id="WP_091488101.1">
    <property type="nucleotide sequence ID" value="NZ_BJUX01000004.1"/>
</dbReference>